<proteinExistence type="inferred from homology"/>
<feature type="binding site" evidence="4">
    <location>
        <begin position="233"/>
        <end position="235"/>
    </location>
    <ligand>
        <name>acetyl-CoA</name>
        <dbReference type="ChEBI" id="CHEBI:57288"/>
        <label>2</label>
    </ligand>
</feature>
<comment type="catalytic activity">
    <reaction evidence="4">
        <text>1D-myo-inositol 2-(L-cysteinylamino)-2-deoxy-alpha-D-glucopyranoside + acetyl-CoA = mycothiol + CoA + H(+)</text>
        <dbReference type="Rhea" id="RHEA:26172"/>
        <dbReference type="ChEBI" id="CHEBI:15378"/>
        <dbReference type="ChEBI" id="CHEBI:16768"/>
        <dbReference type="ChEBI" id="CHEBI:57287"/>
        <dbReference type="ChEBI" id="CHEBI:57288"/>
        <dbReference type="ChEBI" id="CHEBI:58887"/>
        <dbReference type="EC" id="2.3.1.189"/>
    </reaction>
</comment>
<dbReference type="GO" id="GO:0035447">
    <property type="term" value="F:mycothiol synthase activity"/>
    <property type="evidence" value="ECO:0007669"/>
    <property type="project" value="UniProtKB-UniRule"/>
</dbReference>
<evidence type="ECO:0000313" key="7">
    <source>
        <dbReference type="Proteomes" id="UP000239494"/>
    </source>
</evidence>
<feature type="domain" description="N-acetyltransferase" evidence="5">
    <location>
        <begin position="152"/>
        <end position="295"/>
    </location>
</feature>
<dbReference type="InterPro" id="IPR000182">
    <property type="entry name" value="GNAT_dom"/>
</dbReference>
<evidence type="ECO:0000256" key="2">
    <source>
        <dbReference type="ARBA" id="ARBA00022737"/>
    </source>
</evidence>
<dbReference type="Proteomes" id="UP000239494">
    <property type="component" value="Unassembled WGS sequence"/>
</dbReference>
<dbReference type="PROSITE" id="PS51186">
    <property type="entry name" value="GNAT"/>
    <property type="match status" value="2"/>
</dbReference>
<keyword evidence="2 4" id="KW-0677">Repeat</keyword>
<feature type="binding site" evidence="4">
    <location>
        <begin position="80"/>
        <end position="82"/>
    </location>
    <ligand>
        <name>acetyl-CoA</name>
        <dbReference type="ChEBI" id="CHEBI:57288"/>
        <label>1</label>
    </ligand>
</feature>
<dbReference type="AlphaFoldDB" id="A0A2T0TCA2"/>
<dbReference type="OrthoDB" id="3208058at2"/>
<evidence type="ECO:0000313" key="6">
    <source>
        <dbReference type="EMBL" id="PRY43274.1"/>
    </source>
</evidence>
<dbReference type="InterPro" id="IPR017813">
    <property type="entry name" value="Mycothiol_AcTrfase"/>
</dbReference>
<feature type="binding site" evidence="4">
    <location>
        <position position="219"/>
    </location>
    <ligand>
        <name>1D-myo-inositol 2-(L-cysteinylamino)-2-deoxy-alpha-D-glucopyranoside</name>
        <dbReference type="ChEBI" id="CHEBI:58887"/>
    </ligand>
</feature>
<dbReference type="InterPro" id="IPR016181">
    <property type="entry name" value="Acyl_CoA_acyltransferase"/>
</dbReference>
<protein>
    <recommendedName>
        <fullName evidence="4">Mycothiol acetyltransferase</fullName>
        <shortName evidence="4">MSH acetyltransferase</shortName>
        <ecNumber evidence="4">2.3.1.189</ecNumber>
    </recommendedName>
    <alternativeName>
        <fullName evidence="4">Mycothiol synthase</fullName>
    </alternativeName>
</protein>
<dbReference type="RefSeq" id="WP_106186882.1">
    <property type="nucleotide sequence ID" value="NZ_PVTF01000003.1"/>
</dbReference>
<comment type="similarity">
    <text evidence="4">Belongs to the acetyltransferase family. MshD subfamily.</text>
</comment>
<dbReference type="PANTHER" id="PTHR43617:SF31">
    <property type="entry name" value="MYCOTHIOL ACETYLTRANSFERASE"/>
    <property type="match status" value="1"/>
</dbReference>
<sequence length="295" mass="31911">MAESSWHNELSEAQADEVGAVLAAAERVDGVAPVGEHVRLRMRPGARGSAHLLARVDGVVVGYAHLDLLGDSAGNQVAELVVHPEHRKQGVGTEVGTAVVAKSAPLRVWAHGNHPGAAALAGKLGFRNVRELRRMRRSLDGELPSAPLPEGVRLRAFVPGQDEAGVVFVNHRAFSWHPEQGAMSIEDVHHKEAEDWFDPKGFLLAVDDQGTLLGFHWTKVHEQAEPLGEVYVVGVDPDAQGGGLGKALTVAGLRYLQEQGLREVMLYVESDNAAAVRVYTRLGFTLWDSDVQYGR</sequence>
<comment type="function">
    <text evidence="4">Catalyzes the transfer of acetyl from acetyl-CoA to desacetylmycothiol (Cys-GlcN-Ins) to form mycothiol.</text>
</comment>
<dbReference type="CDD" id="cd04301">
    <property type="entry name" value="NAT_SF"/>
    <property type="match status" value="2"/>
</dbReference>
<dbReference type="PANTHER" id="PTHR43617">
    <property type="entry name" value="L-AMINO ACID N-ACETYLTRANSFERASE"/>
    <property type="match status" value="1"/>
</dbReference>
<evidence type="ECO:0000259" key="5">
    <source>
        <dbReference type="PROSITE" id="PS51186"/>
    </source>
</evidence>
<evidence type="ECO:0000256" key="3">
    <source>
        <dbReference type="ARBA" id="ARBA00023315"/>
    </source>
</evidence>
<dbReference type="Pfam" id="PF13508">
    <property type="entry name" value="Acetyltransf_7"/>
    <property type="match status" value="1"/>
</dbReference>
<dbReference type="NCBIfam" id="TIGR03448">
    <property type="entry name" value="mycothiol_MshD"/>
    <property type="match status" value="1"/>
</dbReference>
<feature type="binding site" evidence="4">
    <location>
        <begin position="88"/>
        <end position="93"/>
    </location>
    <ligand>
        <name>acetyl-CoA</name>
        <dbReference type="ChEBI" id="CHEBI:57288"/>
        <label>1</label>
    </ligand>
</feature>
<feature type="binding site" evidence="4">
    <location>
        <begin position="272"/>
        <end position="277"/>
    </location>
    <ligand>
        <name>acetyl-CoA</name>
        <dbReference type="ChEBI" id="CHEBI:57288"/>
        <label>2</label>
    </ligand>
</feature>
<keyword evidence="7" id="KW-1185">Reference proteome</keyword>
<feature type="binding site" evidence="4">
    <location>
        <begin position="240"/>
        <end position="246"/>
    </location>
    <ligand>
        <name>acetyl-CoA</name>
        <dbReference type="ChEBI" id="CHEBI:57288"/>
        <label>2</label>
    </ligand>
</feature>
<keyword evidence="1 4" id="KW-0808">Transferase</keyword>
<dbReference type="HAMAP" id="MF_01698">
    <property type="entry name" value="MshD"/>
    <property type="match status" value="1"/>
</dbReference>
<name>A0A2T0TCA2_9PSEU</name>
<dbReference type="GO" id="GO:0010125">
    <property type="term" value="P:mycothiol biosynthetic process"/>
    <property type="evidence" value="ECO:0007669"/>
    <property type="project" value="UniProtKB-UniRule"/>
</dbReference>
<dbReference type="GO" id="GO:0008999">
    <property type="term" value="F:protein-N-terminal-alanine acetyltransferase activity"/>
    <property type="evidence" value="ECO:0007669"/>
    <property type="project" value="TreeGrafter"/>
</dbReference>
<dbReference type="EMBL" id="PVTF01000003">
    <property type="protein sequence ID" value="PRY43274.1"/>
    <property type="molecule type" value="Genomic_DNA"/>
</dbReference>
<organism evidence="6 7">
    <name type="scientific">Umezawaea tangerina</name>
    <dbReference type="NCBI Taxonomy" id="84725"/>
    <lineage>
        <taxon>Bacteria</taxon>
        <taxon>Bacillati</taxon>
        <taxon>Actinomycetota</taxon>
        <taxon>Actinomycetes</taxon>
        <taxon>Pseudonocardiales</taxon>
        <taxon>Pseudonocardiaceae</taxon>
        <taxon>Umezawaea</taxon>
    </lineage>
</organism>
<dbReference type="SUPFAM" id="SSF55729">
    <property type="entry name" value="Acyl-CoA N-acyltransferases (Nat)"/>
    <property type="match status" value="1"/>
</dbReference>
<gene>
    <name evidence="4" type="primary">mshD</name>
    <name evidence="6" type="ORF">CLV43_10313</name>
</gene>
<feature type="binding site" evidence="4">
    <location>
        <position position="179"/>
    </location>
    <ligand>
        <name>1D-myo-inositol 2-(L-cysteinylamino)-2-deoxy-alpha-D-glucopyranoside</name>
        <dbReference type="ChEBI" id="CHEBI:58887"/>
    </ligand>
</feature>
<feature type="domain" description="N-acetyltransferase" evidence="5">
    <location>
        <begin position="8"/>
        <end position="140"/>
    </location>
</feature>
<dbReference type="Pfam" id="PF00583">
    <property type="entry name" value="Acetyltransf_1"/>
    <property type="match status" value="1"/>
</dbReference>
<dbReference type="PIRSF" id="PIRSF021524">
    <property type="entry name" value="MSH_acetyltransferase"/>
    <property type="match status" value="1"/>
</dbReference>
<keyword evidence="3 4" id="KW-0012">Acyltransferase</keyword>
<dbReference type="InterPro" id="IPR050276">
    <property type="entry name" value="MshD_Acetyltransferase"/>
</dbReference>
<dbReference type="Gene3D" id="3.40.630.30">
    <property type="match status" value="1"/>
</dbReference>
<reference evidence="6 7" key="1">
    <citation type="submission" date="2018-03" db="EMBL/GenBank/DDBJ databases">
        <title>Genomic Encyclopedia of Archaeal and Bacterial Type Strains, Phase II (KMG-II): from individual species to whole genera.</title>
        <authorList>
            <person name="Goeker M."/>
        </authorList>
    </citation>
    <scope>NUCLEOTIDE SEQUENCE [LARGE SCALE GENOMIC DNA]</scope>
    <source>
        <strain evidence="6 7">DSM 44720</strain>
    </source>
</reference>
<evidence type="ECO:0000256" key="4">
    <source>
        <dbReference type="HAMAP-Rule" id="MF_01698"/>
    </source>
</evidence>
<evidence type="ECO:0000256" key="1">
    <source>
        <dbReference type="ARBA" id="ARBA00022679"/>
    </source>
</evidence>
<feature type="binding site" evidence="4">
    <location>
        <position position="229"/>
    </location>
    <ligand>
        <name>1D-myo-inositol 2-(L-cysteinylamino)-2-deoxy-alpha-D-glucopyranoside</name>
        <dbReference type="ChEBI" id="CHEBI:58887"/>
    </ligand>
</feature>
<feature type="binding site" evidence="4">
    <location>
        <position position="267"/>
    </location>
    <ligand>
        <name>1D-myo-inositol 2-(L-cysteinylamino)-2-deoxy-alpha-D-glucopyranoside</name>
        <dbReference type="ChEBI" id="CHEBI:58887"/>
    </ligand>
</feature>
<dbReference type="EC" id="2.3.1.189" evidence="4"/>
<feature type="binding site" evidence="4">
    <location>
        <position position="36"/>
    </location>
    <ligand>
        <name>1D-myo-inositol 2-(L-cysteinylamino)-2-deoxy-alpha-D-glucopyranoside</name>
        <dbReference type="ChEBI" id="CHEBI:58887"/>
    </ligand>
</feature>
<comment type="caution">
    <text evidence="6">The sequence shown here is derived from an EMBL/GenBank/DDBJ whole genome shotgun (WGS) entry which is preliminary data.</text>
</comment>
<accession>A0A2T0TCA2</accession>
<comment type="subunit">
    <text evidence="4">Monomer.</text>
</comment>